<dbReference type="SMART" id="SM00107">
    <property type="entry name" value="BTK"/>
    <property type="match status" value="1"/>
</dbReference>
<accession>A0AAD9D6H8</accession>
<feature type="region of interest" description="Disordered" evidence="2">
    <location>
        <begin position="1259"/>
        <end position="1287"/>
    </location>
</feature>
<evidence type="ECO:0000256" key="2">
    <source>
        <dbReference type="SAM" id="MobiDB-lite"/>
    </source>
</evidence>
<dbReference type="Proteomes" id="UP001224775">
    <property type="component" value="Unassembled WGS sequence"/>
</dbReference>
<keyword evidence="1" id="KW-0863">Zinc-finger</keyword>
<dbReference type="GO" id="GO:0008270">
    <property type="term" value="F:zinc ion binding"/>
    <property type="evidence" value="ECO:0007669"/>
    <property type="project" value="UniProtKB-KW"/>
</dbReference>
<sequence length="1475" mass="165006">MKIANEIKLASVSLHNELRQFKPILSESSKQNSEVKITTRKRNDPECIEISVDDVDAIFELNAGCVREGSVVANDDRVRFAVLQKKATVNITKQHSLRTSESSECDSSVAHPRKLFGSRLHTYGAAFLIETAASRVEASVTYSPHMSLPVFDCNHSHQPNEVSFYAQASTFGLQTIVPTKTPNTRAGATTSLTKAMLIVFDEVSLFERAQSRSDVVSLFATSVHEFHFNPNESSWAMMNSYKQVSPFHLTKILQGTGEFCLTESRIHLNNKVVKEETISVRLRKGSSDVELTWSPIFQWIQMSFNKRLQAALGHLRNVVVGSDNGTSIIPSRQNTRVHIGVDSNVTAKMNISVGVKSTALLTIDGGCDILYLLLDDDIDAENLRLRDEVSLFIEAGKLSIERNTPPELTQQKLNDIDEDKSSRYSYGPVVQGGDMQLQECIKRILPPPKDDGVQEPLTWWDNIRFAVHGPIELCVPYDTSMHPNCKDDDTSQSDKFALFRSDGFYVDLSFELPGGSDVVCNWIALRIDVLPWFTHLNSTVDYALLHDDDRQDPLPKFLSLAMNVNINRLKIAAWYEEEEGGDSVTDDDVGGLCLIVRQVEYKATIDDIKEIVLSGPVKAALLNVSGFTQPDKNDESRNMSEMSAIEVIADGFGSTWKTELCFDNEPQSLLEENASSGGTSTPFWRLEQLSCDIDELDYIVTTDQIDICNQSLAKILAGSDKERMSKGEEPMYADLDRTTWSILVSRLKILWTLEIRDCIMAISKDLIFVIGYMKSQVRQMHTLADRDTASADGQHLSTTPLNLNESFNFSIGNPIDGNSRDGLQKTEHIYTLTNMEAYSLNSHVDISVGLPWLEVDVPAPVEPATRGKEYLEARQLKLFNGENKSAADYEWKYPPELRHHEPFAFREQKNIRPILNKVTCLSRQLFHRPPIHYSNEELKSFIAQGLVIEQSGSVVDDIDLEIDLLQFNLDSYQFKTTIDLIRNVLLKPPKPHRRSQNLIPLDEGEGTVAPVNRISSLAVFEMESALWAARAKRASGKRERVALRSPAMKLIEDLEKRIELYGDQMIRRISYKLSKLVWCVQSQGQKDDVQIAFTGFQGEHSYMASGALKSQIDLEDVRVTSSIPGPDSMCFADPTSVVEPVLGSKRSPCQRCGSTFSHSLNNGLEACRFHSGRFSIGKWTCCQATASNAPGCKTAPHTGKERTAVVRVEALPPVVEGISLYSHLEVNIFPSVPHTLRVQISKSISRLFMDYFFISQDDDEDDDAQSVSTDVTGSTDAMSVRSDSTPKQTARKKSILIGGKGIGISNQSIKEEISQSDSYDQEDQKQLREQQQQQLNETFFIKVLRVGYVNVEVSLGGFRALPQKTLNICVRDYQKAYKIGSLAYLGQKYLYYLIHEVLKSGASSALRRKKMTTSAVTDADENEADDAQAERKLRPAVFSPSRRTAAESRSIGVEDIIGSPIRKSAKKKKRRLFSS</sequence>
<feature type="compositionally biased region" description="Acidic residues" evidence="2">
    <location>
        <begin position="1418"/>
        <end position="1427"/>
    </location>
</feature>
<evidence type="ECO:0000313" key="4">
    <source>
        <dbReference type="Proteomes" id="UP001224775"/>
    </source>
</evidence>
<protein>
    <submittedName>
        <fullName evidence="3">SABRE family protein</fullName>
    </submittedName>
</protein>
<evidence type="ECO:0000313" key="3">
    <source>
        <dbReference type="EMBL" id="KAK1734668.1"/>
    </source>
</evidence>
<feature type="compositionally biased region" description="Polar residues" evidence="2">
    <location>
        <begin position="1265"/>
        <end position="1287"/>
    </location>
</feature>
<dbReference type="Pfam" id="PF00779">
    <property type="entry name" value="BTK"/>
    <property type="match status" value="1"/>
</dbReference>
<dbReference type="InterPro" id="IPR001562">
    <property type="entry name" value="Znf_Btk_motif"/>
</dbReference>
<dbReference type="InterPro" id="IPR045167">
    <property type="entry name" value="Hobbit"/>
</dbReference>
<dbReference type="PANTHER" id="PTHR15678">
    <property type="entry name" value="ANTIGEN MLAA-22-RELATED"/>
    <property type="match status" value="1"/>
</dbReference>
<dbReference type="Gene3D" id="4.10.1130.10">
    <property type="entry name" value="btk motif of tyrosine-protein kinase itk"/>
    <property type="match status" value="1"/>
</dbReference>
<keyword evidence="1" id="KW-0862">Zinc</keyword>
<dbReference type="PROSITE" id="PS51113">
    <property type="entry name" value="ZF_BTK"/>
    <property type="match status" value="1"/>
</dbReference>
<proteinExistence type="predicted"/>
<organism evidence="3 4">
    <name type="scientific">Skeletonema marinoi</name>
    <dbReference type="NCBI Taxonomy" id="267567"/>
    <lineage>
        <taxon>Eukaryota</taxon>
        <taxon>Sar</taxon>
        <taxon>Stramenopiles</taxon>
        <taxon>Ochrophyta</taxon>
        <taxon>Bacillariophyta</taxon>
        <taxon>Coscinodiscophyceae</taxon>
        <taxon>Thalassiosirophycidae</taxon>
        <taxon>Thalassiosirales</taxon>
        <taxon>Skeletonemataceae</taxon>
        <taxon>Skeletonema</taxon>
        <taxon>Skeletonema marinoi-dohrnii complex</taxon>
    </lineage>
</organism>
<dbReference type="EMBL" id="JATAAI010000037">
    <property type="protein sequence ID" value="KAK1734668.1"/>
    <property type="molecule type" value="Genomic_DNA"/>
</dbReference>
<dbReference type="GO" id="GO:0035556">
    <property type="term" value="P:intracellular signal transduction"/>
    <property type="evidence" value="ECO:0007669"/>
    <property type="project" value="InterPro"/>
</dbReference>
<keyword evidence="1" id="KW-0479">Metal-binding</keyword>
<feature type="region of interest" description="Disordered" evidence="2">
    <location>
        <begin position="1413"/>
        <end position="1449"/>
    </location>
</feature>
<gene>
    <name evidence="3" type="ORF">QTG54_014541</name>
</gene>
<reference evidence="3" key="1">
    <citation type="submission" date="2023-06" db="EMBL/GenBank/DDBJ databases">
        <title>Survivors Of The Sea: Transcriptome response of Skeletonema marinoi to long-term dormancy.</title>
        <authorList>
            <person name="Pinder M.I.M."/>
            <person name="Kourtchenko O."/>
            <person name="Robertson E.K."/>
            <person name="Larsson T."/>
            <person name="Maumus F."/>
            <person name="Osuna-Cruz C.M."/>
            <person name="Vancaester E."/>
            <person name="Stenow R."/>
            <person name="Vandepoele K."/>
            <person name="Ploug H."/>
            <person name="Bruchert V."/>
            <person name="Godhe A."/>
            <person name="Topel M."/>
        </authorList>
    </citation>
    <scope>NUCLEOTIDE SEQUENCE</scope>
    <source>
        <strain evidence="3">R05AC</strain>
    </source>
</reference>
<evidence type="ECO:0000256" key="1">
    <source>
        <dbReference type="PROSITE-ProRule" id="PRU00432"/>
    </source>
</evidence>
<dbReference type="PANTHER" id="PTHR15678:SF6">
    <property type="entry name" value="BRIDGE-LIKE LIPID TRANSFER PROTEIN FAMILY MEMBER 2"/>
    <property type="match status" value="1"/>
</dbReference>
<comment type="caution">
    <text evidence="3">The sequence shown here is derived from an EMBL/GenBank/DDBJ whole genome shotgun (WGS) entry which is preliminary data.</text>
</comment>
<keyword evidence="4" id="KW-1185">Reference proteome</keyword>
<name>A0AAD9D6H8_9STRA</name>